<reference evidence="3 4" key="1">
    <citation type="submission" date="2022-07" db="EMBL/GenBank/DDBJ databases">
        <authorList>
            <person name="Phongsopitanun W."/>
            <person name="Tanasupawat S."/>
        </authorList>
    </citation>
    <scope>NUCLEOTIDE SEQUENCE [LARGE SCALE GENOMIC DNA]</scope>
    <source>
        <strain evidence="3 4">RCU-064</strain>
    </source>
</reference>
<feature type="transmembrane region" description="Helical" evidence="2">
    <location>
        <begin position="142"/>
        <end position="164"/>
    </location>
</feature>
<keyword evidence="2" id="KW-0472">Membrane</keyword>
<proteinExistence type="predicted"/>
<dbReference type="InterPro" id="IPR026467">
    <property type="entry name" value="Ser/Gly_Cys_C_dom"/>
</dbReference>
<dbReference type="EMBL" id="JANIAA010000078">
    <property type="protein sequence ID" value="MCQ8195392.1"/>
    <property type="molecule type" value="Genomic_DNA"/>
</dbReference>
<gene>
    <name evidence="3" type="ORF">NP777_45720</name>
</gene>
<protein>
    <submittedName>
        <fullName evidence="3">TIGR04222 domain-containing membrane protein</fullName>
    </submittedName>
</protein>
<sequence length="339" mass="33014">MGAIVSLCYLAVAVSSVVLIVGTVRARRKEAPGTVYARAHDLLEAAFLAGGPGRVADTVISAMYADGRLAIGDPGVVSVRQPVAHGPVEEELLRLCAISPHGALKWLRRELMRTPAVQAIGDQLAGRGLMVRPDALRFWRGLARLQVGLCFAGTFLGIAMAINITDSDELPLILKIAPALFTGFLVGGICAAAGKRRMTAAGQRALATYRRESGVGLRRARSIGQPAAVPAAVVVALTGAAALADDPLLRAQLLDAQKVPTTSGASADSGSWGSSGTSDSGGGSWCGGGGGGGGGSGCGGSSCGGSSCGGGGGGGGSGCGGGGGGGGSGCGGGGGCGGG</sequence>
<evidence type="ECO:0000313" key="4">
    <source>
        <dbReference type="Proteomes" id="UP001204746"/>
    </source>
</evidence>
<keyword evidence="4" id="KW-1185">Reference proteome</keyword>
<feature type="compositionally biased region" description="Low complexity" evidence="1">
    <location>
        <begin position="261"/>
        <end position="278"/>
    </location>
</feature>
<keyword evidence="2" id="KW-1133">Transmembrane helix</keyword>
<feature type="transmembrane region" description="Helical" evidence="2">
    <location>
        <begin position="176"/>
        <end position="194"/>
    </location>
</feature>
<dbReference type="Proteomes" id="UP001204746">
    <property type="component" value="Unassembled WGS sequence"/>
</dbReference>
<keyword evidence="2" id="KW-0812">Transmembrane</keyword>
<feature type="region of interest" description="Disordered" evidence="1">
    <location>
        <begin position="261"/>
        <end position="281"/>
    </location>
</feature>
<dbReference type="NCBIfam" id="TIGR04222">
    <property type="entry name" value="near_uncomplex"/>
    <property type="match status" value="1"/>
</dbReference>
<evidence type="ECO:0000256" key="1">
    <source>
        <dbReference type="SAM" id="MobiDB-lite"/>
    </source>
</evidence>
<evidence type="ECO:0000256" key="2">
    <source>
        <dbReference type="SAM" id="Phobius"/>
    </source>
</evidence>
<evidence type="ECO:0000313" key="3">
    <source>
        <dbReference type="EMBL" id="MCQ8195392.1"/>
    </source>
</evidence>
<accession>A0ABT1VDA8</accession>
<feature type="transmembrane region" description="Helical" evidence="2">
    <location>
        <begin position="6"/>
        <end position="24"/>
    </location>
</feature>
<organism evidence="3 4">
    <name type="scientific">Streptomyces rugosispiralis</name>
    <dbReference type="NCBI Taxonomy" id="2967341"/>
    <lineage>
        <taxon>Bacteria</taxon>
        <taxon>Bacillati</taxon>
        <taxon>Actinomycetota</taxon>
        <taxon>Actinomycetes</taxon>
        <taxon>Kitasatosporales</taxon>
        <taxon>Streptomycetaceae</taxon>
        <taxon>Streptomyces</taxon>
    </lineage>
</organism>
<dbReference type="RefSeq" id="WP_256656121.1">
    <property type="nucleotide sequence ID" value="NZ_JANIAA010000078.1"/>
</dbReference>
<comment type="caution">
    <text evidence="3">The sequence shown here is derived from an EMBL/GenBank/DDBJ whole genome shotgun (WGS) entry which is preliminary data.</text>
</comment>
<name>A0ABT1VDA8_9ACTN</name>